<evidence type="ECO:0000256" key="1">
    <source>
        <dbReference type="SAM" id="Phobius"/>
    </source>
</evidence>
<dbReference type="EMBL" id="BSXT01002929">
    <property type="protein sequence ID" value="GMF51666.1"/>
    <property type="molecule type" value="Genomic_DNA"/>
</dbReference>
<keyword evidence="1" id="KW-0472">Membrane</keyword>
<dbReference type="InterPro" id="IPR019721">
    <property type="entry name" value="NADH-UbQ_OxRdtase_su21_N"/>
</dbReference>
<comment type="caution">
    <text evidence="3">The sequence shown here is derived from an EMBL/GenBank/DDBJ whole genome shotgun (WGS) entry which is preliminary data.</text>
</comment>
<gene>
    <name evidence="3" type="ORF">Pfra01_002095900</name>
</gene>
<sequence length="132" mass="14323">MSDAAPARDPREPRFPVIVKHPTFDDVTGNFDAGDYSRFLAVTAFSFPAGYVFGASTGCQRSLTSRQLDSFACAVGTGLKLHRHVAVPSMVVTGVLGSLGGFLWAFQNSSFRLQGYKANPVEVKQYITSKEQ</sequence>
<accession>A0A9W7D075</accession>
<dbReference type="InterPro" id="IPR053229">
    <property type="entry name" value="NADH-Q_oxidrdct_subunit"/>
</dbReference>
<keyword evidence="1" id="KW-0812">Transmembrane</keyword>
<feature type="transmembrane region" description="Helical" evidence="1">
    <location>
        <begin position="85"/>
        <end position="106"/>
    </location>
</feature>
<dbReference type="AlphaFoldDB" id="A0A9W7D075"/>
<organism evidence="3 4">
    <name type="scientific">Phytophthora fragariaefolia</name>
    <dbReference type="NCBI Taxonomy" id="1490495"/>
    <lineage>
        <taxon>Eukaryota</taxon>
        <taxon>Sar</taxon>
        <taxon>Stramenopiles</taxon>
        <taxon>Oomycota</taxon>
        <taxon>Peronosporomycetes</taxon>
        <taxon>Peronosporales</taxon>
        <taxon>Peronosporaceae</taxon>
        <taxon>Phytophthora</taxon>
    </lineage>
</organism>
<dbReference type="Pfam" id="PF10785">
    <property type="entry name" value="NADH-u_ox-rdase"/>
    <property type="match status" value="1"/>
</dbReference>
<dbReference type="OrthoDB" id="196140at2759"/>
<reference evidence="3" key="1">
    <citation type="submission" date="2023-04" db="EMBL/GenBank/DDBJ databases">
        <title>Phytophthora fragariaefolia NBRC 109709.</title>
        <authorList>
            <person name="Ichikawa N."/>
            <person name="Sato H."/>
            <person name="Tonouchi N."/>
        </authorList>
    </citation>
    <scope>NUCLEOTIDE SEQUENCE</scope>
    <source>
        <strain evidence="3">NBRC 109709</strain>
    </source>
</reference>
<evidence type="ECO:0000313" key="3">
    <source>
        <dbReference type="EMBL" id="GMF51666.1"/>
    </source>
</evidence>
<dbReference type="Proteomes" id="UP001165121">
    <property type="component" value="Unassembled WGS sequence"/>
</dbReference>
<evidence type="ECO:0000313" key="4">
    <source>
        <dbReference type="Proteomes" id="UP001165121"/>
    </source>
</evidence>
<dbReference type="PANTHER" id="PTHR34062">
    <property type="entry name" value="OXIDOREDUCTASE 21 KDA SUBUNIT, PUTATIVE (AFU_ORTHOLOGUE AFUA_4G04750)-RELATED"/>
    <property type="match status" value="1"/>
</dbReference>
<name>A0A9W7D075_9STRA</name>
<protein>
    <submittedName>
        <fullName evidence="3">Unnamed protein product</fullName>
    </submittedName>
</protein>
<keyword evidence="1" id="KW-1133">Transmembrane helix</keyword>
<dbReference type="PANTHER" id="PTHR34062:SF1">
    <property type="entry name" value="NADH-UBIQUINONE OXIDOREDUCTASE 21KDA SUBUNIT N-TERMINAL DOMAIN-CONTAINING PROTEIN"/>
    <property type="match status" value="1"/>
</dbReference>
<proteinExistence type="predicted"/>
<evidence type="ECO:0000259" key="2">
    <source>
        <dbReference type="Pfam" id="PF10785"/>
    </source>
</evidence>
<feature type="domain" description="NADH-ubiquinone oxidoreductase 21kDa subunit N-terminal" evidence="2">
    <location>
        <begin position="13"/>
        <end position="117"/>
    </location>
</feature>
<keyword evidence="4" id="KW-1185">Reference proteome</keyword>